<reference evidence="2 3" key="1">
    <citation type="journal article" date="2005" name="Science">
        <title>Genome of the host-cell transforming parasite Theileria annulata compared with T. parva.</title>
        <authorList>
            <person name="Pain A."/>
            <person name="Renauld H."/>
            <person name="Berriman M."/>
            <person name="Murphy L."/>
            <person name="Yeats C.A."/>
            <person name="Weir W."/>
            <person name="Kerhornou A."/>
            <person name="Aslett M."/>
            <person name="Bishop R."/>
            <person name="Bouchier C."/>
            <person name="Cochet M."/>
            <person name="Coulson R.M.R."/>
            <person name="Cronin A."/>
            <person name="de Villiers E.P."/>
            <person name="Fraser A."/>
            <person name="Fosker N."/>
            <person name="Gardner M."/>
            <person name="Goble A."/>
            <person name="Griffiths-Jones S."/>
            <person name="Harris D.E."/>
            <person name="Katzer F."/>
            <person name="Larke N."/>
            <person name="Lord A."/>
            <person name="Maser P."/>
            <person name="McKellar S."/>
            <person name="Mooney P."/>
            <person name="Morton F."/>
            <person name="Nene V."/>
            <person name="O'Neil S."/>
            <person name="Price C."/>
            <person name="Quail M.A."/>
            <person name="Rabbinowitsch E."/>
            <person name="Rawlings N.D."/>
            <person name="Rutter S."/>
            <person name="Saunders D."/>
            <person name="Seeger K."/>
            <person name="Shah T."/>
            <person name="Squares R."/>
            <person name="Squares S."/>
            <person name="Tivey A."/>
            <person name="Walker A.R."/>
            <person name="Woodward J."/>
            <person name="Dobbelaere D.A.E."/>
            <person name="Langsley G."/>
            <person name="Rajandream M.A."/>
            <person name="McKeever D."/>
            <person name="Shiels B."/>
            <person name="Tait A."/>
            <person name="Barrell B.G."/>
            <person name="Hall N."/>
        </authorList>
    </citation>
    <scope>NUCLEOTIDE SEQUENCE [LARGE SCALE GENOMIC DNA]</scope>
    <source>
        <strain evidence="3">Ankara</strain>
    </source>
</reference>
<dbReference type="InParanoid" id="Q4UFI8"/>
<feature type="transmembrane region" description="Helical" evidence="1">
    <location>
        <begin position="66"/>
        <end position="95"/>
    </location>
</feature>
<feature type="transmembrane region" description="Helical" evidence="1">
    <location>
        <begin position="7"/>
        <end position="27"/>
    </location>
</feature>
<sequence>MLISKEPIMLNLTSQAISISLAVAVITVNSNQLLFLLVWVPTPSLIVLVIIKILQEVQTPMLFTPISNALTVVCILSRILSQLNLLIIVVMAFVYNSSSISDMFRGYIHILFALYRLCN</sequence>
<evidence type="ECO:0000256" key="1">
    <source>
        <dbReference type="SAM" id="Phobius"/>
    </source>
</evidence>
<evidence type="ECO:0000313" key="2">
    <source>
        <dbReference type="EMBL" id="CAI74128.1"/>
    </source>
</evidence>
<accession>Q4UFI8</accession>
<keyword evidence="1" id="KW-1133">Transmembrane helix</keyword>
<keyword evidence="3" id="KW-1185">Reference proteome</keyword>
<feature type="transmembrane region" description="Helical" evidence="1">
    <location>
        <begin position="33"/>
        <end position="54"/>
    </location>
</feature>
<keyword evidence="1" id="KW-0812">Transmembrane</keyword>
<dbReference type="GeneID" id="3861620"/>
<keyword evidence="1" id="KW-0472">Membrane</keyword>
<gene>
    <name evidence="2" type="ORF">TA15490</name>
</gene>
<dbReference type="KEGG" id="tan:TA15490"/>
<dbReference type="VEuPathDB" id="PiroplasmaDB:TA15490"/>
<dbReference type="Proteomes" id="UP000001950">
    <property type="component" value="Chromosome 2"/>
</dbReference>
<proteinExistence type="predicted"/>
<organism evidence="2 3">
    <name type="scientific">Theileria annulata</name>
    <dbReference type="NCBI Taxonomy" id="5874"/>
    <lineage>
        <taxon>Eukaryota</taxon>
        <taxon>Sar</taxon>
        <taxon>Alveolata</taxon>
        <taxon>Apicomplexa</taxon>
        <taxon>Aconoidasida</taxon>
        <taxon>Piroplasmida</taxon>
        <taxon>Theileriidae</taxon>
        <taxon>Theileria</taxon>
    </lineage>
</organism>
<dbReference type="EMBL" id="CR940348">
    <property type="protein sequence ID" value="CAI74128.1"/>
    <property type="molecule type" value="Genomic_DNA"/>
</dbReference>
<name>Q4UFI8_THEAN</name>
<protein>
    <recommendedName>
        <fullName evidence="4">Transmembrane protein</fullName>
    </recommendedName>
</protein>
<dbReference type="AlphaFoldDB" id="Q4UFI8"/>
<evidence type="ECO:0000313" key="3">
    <source>
        <dbReference type="Proteomes" id="UP000001950"/>
    </source>
</evidence>
<dbReference type="RefSeq" id="XP_951860.1">
    <property type="nucleotide sequence ID" value="XM_946767.1"/>
</dbReference>
<evidence type="ECO:0008006" key="4">
    <source>
        <dbReference type="Google" id="ProtNLM"/>
    </source>
</evidence>